<accession>A0A1Y2CCT1</accession>
<organism evidence="4 5">
    <name type="scientific">Rhizoclosmatium globosum</name>
    <dbReference type="NCBI Taxonomy" id="329046"/>
    <lineage>
        <taxon>Eukaryota</taxon>
        <taxon>Fungi</taxon>
        <taxon>Fungi incertae sedis</taxon>
        <taxon>Chytridiomycota</taxon>
        <taxon>Chytridiomycota incertae sedis</taxon>
        <taxon>Chytridiomycetes</taxon>
        <taxon>Chytridiales</taxon>
        <taxon>Chytriomycetaceae</taxon>
        <taxon>Rhizoclosmatium</taxon>
    </lineage>
</organism>
<dbReference type="InterPro" id="IPR050987">
    <property type="entry name" value="AtrR-like"/>
</dbReference>
<feature type="region of interest" description="Disordered" evidence="2">
    <location>
        <begin position="1"/>
        <end position="22"/>
    </location>
</feature>
<dbReference type="Pfam" id="PF04082">
    <property type="entry name" value="Fungal_trans"/>
    <property type="match status" value="1"/>
</dbReference>
<dbReference type="OrthoDB" id="2143814at2759"/>
<dbReference type="CDD" id="cd12148">
    <property type="entry name" value="fungal_TF_MHR"/>
    <property type="match status" value="1"/>
</dbReference>
<dbReference type="GO" id="GO:0003700">
    <property type="term" value="F:DNA-binding transcription factor activity"/>
    <property type="evidence" value="ECO:0007669"/>
    <property type="project" value="InterPro"/>
</dbReference>
<proteinExistence type="predicted"/>
<feature type="domain" description="Xylanolytic transcriptional activator regulatory" evidence="3">
    <location>
        <begin position="89"/>
        <end position="208"/>
    </location>
</feature>
<evidence type="ECO:0000313" key="5">
    <source>
        <dbReference type="Proteomes" id="UP000193642"/>
    </source>
</evidence>
<evidence type="ECO:0000256" key="2">
    <source>
        <dbReference type="SAM" id="MobiDB-lite"/>
    </source>
</evidence>
<dbReference type="Proteomes" id="UP000193642">
    <property type="component" value="Unassembled WGS sequence"/>
</dbReference>
<protein>
    <recommendedName>
        <fullName evidence="3">Xylanolytic transcriptional activator regulatory domain-containing protein</fullName>
    </recommendedName>
</protein>
<keyword evidence="1" id="KW-0539">Nucleus</keyword>
<evidence type="ECO:0000313" key="4">
    <source>
        <dbReference type="EMBL" id="ORY44842.1"/>
    </source>
</evidence>
<dbReference type="PANTHER" id="PTHR46910">
    <property type="entry name" value="TRANSCRIPTION FACTOR PDR1"/>
    <property type="match status" value="1"/>
</dbReference>
<gene>
    <name evidence="4" type="ORF">BCR33DRAFT_784902</name>
</gene>
<dbReference type="GO" id="GO:0006351">
    <property type="term" value="P:DNA-templated transcription"/>
    <property type="evidence" value="ECO:0007669"/>
    <property type="project" value="InterPro"/>
</dbReference>
<comment type="caution">
    <text evidence="4">The sequence shown here is derived from an EMBL/GenBank/DDBJ whole genome shotgun (WGS) entry which is preliminary data.</text>
</comment>
<dbReference type="PANTHER" id="PTHR46910:SF1">
    <property type="entry name" value="MISCELLANEOUS ZN(II)2CYS6 TRANSCRIPTION FACTOR (EUROFUNG)-RELATED"/>
    <property type="match status" value="1"/>
</dbReference>
<dbReference type="EMBL" id="MCGO01000021">
    <property type="protein sequence ID" value="ORY44842.1"/>
    <property type="molecule type" value="Genomic_DNA"/>
</dbReference>
<dbReference type="InterPro" id="IPR007219">
    <property type="entry name" value="XnlR_reg_dom"/>
</dbReference>
<dbReference type="GO" id="GO:0008270">
    <property type="term" value="F:zinc ion binding"/>
    <property type="evidence" value="ECO:0007669"/>
    <property type="project" value="InterPro"/>
</dbReference>
<keyword evidence="5" id="KW-1185">Reference proteome</keyword>
<feature type="compositionally biased region" description="Low complexity" evidence="2">
    <location>
        <begin position="1"/>
        <end position="19"/>
    </location>
</feature>
<dbReference type="GO" id="GO:0003677">
    <property type="term" value="F:DNA binding"/>
    <property type="evidence" value="ECO:0007669"/>
    <property type="project" value="InterPro"/>
</dbReference>
<dbReference type="AlphaFoldDB" id="A0A1Y2CCT1"/>
<sequence length="569" mass="65063">MSSPPFSLSSSDASDGLSSRPEEPLDRIIEAMEQTPLSLTEMKSDWNLEDIDLICSMDDWWLVVKHATKNGRLANVGPKFSIDADDLLRNFSHKSPALRLISAAIAAHNLKLPEKQTIVYYKRARKAIMRSCHEHPTIETVQAFYFLYLFALWKGQPSIGRKFLLSSLQMIKELQLDIDPDDSPNLAALQLTQREKEGRRRAFWASYWSFCWEQAVSPEDVDFEITARKMKPPNAFATETQLIFARAPLVEWDCQVCSLLWRIKRLHSVPPPSIAALFVSQSEIETNINLISVHSRIPPAFRLYSKSYDCISREDYVRLISQLQELGLDEVSDAANLNLYLEASVAALHRPKLFLASSKSCKPMYLTPENHMILTSAINQTLQASHRILCLFCFFLDVSEGSSRHLLEESQRSYFSPDFHVTYALFESFCVFWFILCRMDAIWWPFIEQGDAGKEVLAERLNQAVAFVKRIETEEGSFAGTMKPLVRCMESMEDEINRVLRDGRSSSMETALQEMELGMTVMSLGDNVTEYETKDPYCFLGLLGMEVGGGLRWKGRSEESWKLFWKLNS</sequence>
<name>A0A1Y2CCT1_9FUNG</name>
<reference evidence="4 5" key="1">
    <citation type="submission" date="2016-07" db="EMBL/GenBank/DDBJ databases">
        <title>Pervasive Adenine N6-methylation of Active Genes in Fungi.</title>
        <authorList>
            <consortium name="DOE Joint Genome Institute"/>
            <person name="Mondo S.J."/>
            <person name="Dannebaum R.O."/>
            <person name="Kuo R.C."/>
            <person name="Labutti K."/>
            <person name="Haridas S."/>
            <person name="Kuo A."/>
            <person name="Salamov A."/>
            <person name="Ahrendt S.R."/>
            <person name="Lipzen A."/>
            <person name="Sullivan W."/>
            <person name="Andreopoulos W.B."/>
            <person name="Clum A."/>
            <person name="Lindquist E."/>
            <person name="Daum C."/>
            <person name="Ramamoorthy G.K."/>
            <person name="Gryganskyi A."/>
            <person name="Culley D."/>
            <person name="Magnuson J.K."/>
            <person name="James T.Y."/>
            <person name="O'Malley M.A."/>
            <person name="Stajich J.E."/>
            <person name="Spatafora J.W."/>
            <person name="Visel A."/>
            <person name="Grigoriev I.V."/>
        </authorList>
    </citation>
    <scope>NUCLEOTIDE SEQUENCE [LARGE SCALE GENOMIC DNA]</scope>
    <source>
        <strain evidence="4 5">JEL800</strain>
    </source>
</reference>
<evidence type="ECO:0000259" key="3">
    <source>
        <dbReference type="Pfam" id="PF04082"/>
    </source>
</evidence>
<evidence type="ECO:0000256" key="1">
    <source>
        <dbReference type="ARBA" id="ARBA00023242"/>
    </source>
</evidence>